<dbReference type="EMBL" id="QPIZ01000023">
    <property type="protein sequence ID" value="RCW30208.1"/>
    <property type="molecule type" value="Genomic_DNA"/>
</dbReference>
<comment type="caution">
    <text evidence="1">The sequence shown here is derived from an EMBL/GenBank/DDBJ whole genome shotgun (WGS) entry which is preliminary data.</text>
</comment>
<dbReference type="PROSITE" id="PS51257">
    <property type="entry name" value="PROKAR_LIPOPROTEIN"/>
    <property type="match status" value="1"/>
</dbReference>
<dbReference type="Proteomes" id="UP000252733">
    <property type="component" value="Unassembled WGS sequence"/>
</dbReference>
<reference evidence="1 2" key="1">
    <citation type="submission" date="2018-07" db="EMBL/GenBank/DDBJ databases">
        <title>Freshwater and sediment microbial communities from various areas in North America, analyzing microbe dynamics in response to fracking.</title>
        <authorList>
            <person name="Lamendella R."/>
        </authorList>
    </citation>
    <scope>NUCLEOTIDE SEQUENCE [LARGE SCALE GENOMIC DNA]</scope>
    <source>
        <strain evidence="1 2">160A</strain>
    </source>
</reference>
<keyword evidence="2" id="KW-1185">Reference proteome</keyword>
<name>A0A368UN41_9BACT</name>
<dbReference type="InterPro" id="IPR027828">
    <property type="entry name" value="DUF4465"/>
</dbReference>
<organism evidence="1 2">
    <name type="scientific">Marinilabilia salmonicolor</name>
    <dbReference type="NCBI Taxonomy" id="989"/>
    <lineage>
        <taxon>Bacteria</taxon>
        <taxon>Pseudomonadati</taxon>
        <taxon>Bacteroidota</taxon>
        <taxon>Bacteroidia</taxon>
        <taxon>Marinilabiliales</taxon>
        <taxon>Marinilabiliaceae</taxon>
        <taxon>Marinilabilia</taxon>
    </lineage>
</organism>
<dbReference type="RefSeq" id="WP_114437681.1">
    <property type="nucleotide sequence ID" value="NZ_QPIZ01000023.1"/>
</dbReference>
<gene>
    <name evidence="1" type="ORF">DFO77_12333</name>
</gene>
<dbReference type="Gene3D" id="2.60.120.1350">
    <property type="entry name" value="Protein of unknown function DUF4465"/>
    <property type="match status" value="1"/>
</dbReference>
<dbReference type="AlphaFoldDB" id="A0A368UN41"/>
<protein>
    <submittedName>
        <fullName evidence="1">Uncharacterized protein DUF4465</fullName>
    </submittedName>
</protein>
<dbReference type="Pfam" id="PF14717">
    <property type="entry name" value="DUF4465"/>
    <property type="match status" value="1"/>
</dbReference>
<accession>A0A368UN41</accession>
<evidence type="ECO:0000313" key="2">
    <source>
        <dbReference type="Proteomes" id="UP000252733"/>
    </source>
</evidence>
<sequence length="337" mass="37864">MYKLINSFIITAVILAFSLAFIACEEETKVIPSPEIYLANQGAEIEKSVGDSIILEPKITYDIDASYQWKKNNQLLENNTRVLKDIATQLGRLEYFFSVETPYGTDSVSIPVDVIVLASFTELFPENLKNDSSWIGAIGESEFAYKDLLFSSQLNADSTWHGFGISNIQSTKQTEEDIPEHSVYSSSSSENVFALAKHLNGPGQAIPVIKFNDDNHHRLKSIEINNTTLGVFMLKYGNENFPRMGFPVSTDPDWFKVTITGISASGEVTGSKDFYLADYRSDNPKRDYIVEQWTTVDLSEIGEVNQLQFFLSSNKTNDSGEMITPQEFCIDNLKILY</sequence>
<evidence type="ECO:0000313" key="1">
    <source>
        <dbReference type="EMBL" id="RCW30208.1"/>
    </source>
</evidence>
<proteinExistence type="predicted"/>